<dbReference type="EMBL" id="CM042888">
    <property type="protein sequence ID" value="KAI4325087.1"/>
    <property type="molecule type" value="Genomic_DNA"/>
</dbReference>
<name>A0ACB9MLU9_9MYRT</name>
<accession>A0ACB9MLU9</accession>
<dbReference type="Proteomes" id="UP001057402">
    <property type="component" value="Chromosome 9"/>
</dbReference>
<proteinExistence type="predicted"/>
<reference evidence="2" key="1">
    <citation type="journal article" date="2023" name="Front. Plant Sci.">
        <title>Chromosomal-level genome assembly of Melastoma candidum provides insights into trichome evolution.</title>
        <authorList>
            <person name="Zhong Y."/>
            <person name="Wu W."/>
            <person name="Sun C."/>
            <person name="Zou P."/>
            <person name="Liu Y."/>
            <person name="Dai S."/>
            <person name="Zhou R."/>
        </authorList>
    </citation>
    <scope>NUCLEOTIDE SEQUENCE [LARGE SCALE GENOMIC DNA]</scope>
</reference>
<keyword evidence="2" id="KW-1185">Reference proteome</keyword>
<sequence>MGNCIANNRVMSREADEEGPRTPFTEVQSHGADVALKQGGGGGGSIVKKKNKMEKRVSFKLEDDGKEQAVGGEKRGDLRNGKGATRRVKVVVTKEELRRILEYAERSSRPGSSSSLEELIMSLRSSRSGGRACSNGGGDVLSPGLECIPEHRH</sequence>
<protein>
    <submittedName>
        <fullName evidence="1">Uncharacterized protein</fullName>
    </submittedName>
</protein>
<comment type="caution">
    <text evidence="1">The sequence shown here is derived from an EMBL/GenBank/DDBJ whole genome shotgun (WGS) entry which is preliminary data.</text>
</comment>
<evidence type="ECO:0000313" key="2">
    <source>
        <dbReference type="Proteomes" id="UP001057402"/>
    </source>
</evidence>
<gene>
    <name evidence="1" type="ORF">MLD38_030514</name>
</gene>
<evidence type="ECO:0000313" key="1">
    <source>
        <dbReference type="EMBL" id="KAI4325087.1"/>
    </source>
</evidence>
<organism evidence="1 2">
    <name type="scientific">Melastoma candidum</name>
    <dbReference type="NCBI Taxonomy" id="119954"/>
    <lineage>
        <taxon>Eukaryota</taxon>
        <taxon>Viridiplantae</taxon>
        <taxon>Streptophyta</taxon>
        <taxon>Embryophyta</taxon>
        <taxon>Tracheophyta</taxon>
        <taxon>Spermatophyta</taxon>
        <taxon>Magnoliopsida</taxon>
        <taxon>eudicotyledons</taxon>
        <taxon>Gunneridae</taxon>
        <taxon>Pentapetalae</taxon>
        <taxon>rosids</taxon>
        <taxon>malvids</taxon>
        <taxon>Myrtales</taxon>
        <taxon>Melastomataceae</taxon>
        <taxon>Melastomatoideae</taxon>
        <taxon>Melastomateae</taxon>
        <taxon>Melastoma</taxon>
    </lineage>
</organism>